<evidence type="ECO:0000256" key="3">
    <source>
        <dbReference type="ARBA" id="ARBA00004763"/>
    </source>
</evidence>
<dbReference type="AlphaFoldDB" id="G9ZFM6"/>
<accession>G9ZFM6</accession>
<evidence type="ECO:0000256" key="2">
    <source>
        <dbReference type="ARBA" id="ARBA00001946"/>
    </source>
</evidence>
<dbReference type="STRING" id="797473.HMPREF9080_01589"/>
<dbReference type="InterPro" id="IPR000489">
    <property type="entry name" value="Pterin-binding_dom"/>
</dbReference>
<evidence type="ECO:0000256" key="9">
    <source>
        <dbReference type="RuleBase" id="RU361205"/>
    </source>
</evidence>
<evidence type="ECO:0000256" key="5">
    <source>
        <dbReference type="ARBA" id="ARBA00022679"/>
    </source>
</evidence>
<name>G9ZFM6_9GAMM</name>
<dbReference type="UniPathway" id="UPA00077">
    <property type="reaction ID" value="UER00156"/>
</dbReference>
<comment type="caution">
    <text evidence="11">The sequence shown here is derived from an EMBL/GenBank/DDBJ whole genome shotgun (WGS) entry which is preliminary data.</text>
</comment>
<dbReference type="PANTHER" id="PTHR20941">
    <property type="entry name" value="FOLATE SYNTHESIS PROTEINS"/>
    <property type="match status" value="1"/>
</dbReference>
<dbReference type="Pfam" id="PF00809">
    <property type="entry name" value="Pterin_bind"/>
    <property type="match status" value="1"/>
</dbReference>
<keyword evidence="8 9" id="KW-0289">Folate biosynthesis</keyword>
<comment type="cofactor">
    <cofactor evidence="2 9">
        <name>Mg(2+)</name>
        <dbReference type="ChEBI" id="CHEBI:18420"/>
    </cofactor>
</comment>
<dbReference type="PANTHER" id="PTHR20941:SF1">
    <property type="entry name" value="FOLIC ACID SYNTHESIS PROTEIN FOL1"/>
    <property type="match status" value="1"/>
</dbReference>
<dbReference type="PROSITE" id="PS00793">
    <property type="entry name" value="DHPS_2"/>
    <property type="match status" value="1"/>
</dbReference>
<keyword evidence="6 9" id="KW-0479">Metal-binding</keyword>
<dbReference type="GO" id="GO:0046656">
    <property type="term" value="P:folic acid biosynthetic process"/>
    <property type="evidence" value="ECO:0007669"/>
    <property type="project" value="UniProtKB-KW"/>
</dbReference>
<dbReference type="GO" id="GO:0046872">
    <property type="term" value="F:metal ion binding"/>
    <property type="evidence" value="ECO:0007669"/>
    <property type="project" value="UniProtKB-KW"/>
</dbReference>
<comment type="catalytic activity">
    <reaction evidence="1">
        <text>(7,8-dihydropterin-6-yl)methyl diphosphate + 4-aminobenzoate = 7,8-dihydropteroate + diphosphate</text>
        <dbReference type="Rhea" id="RHEA:19949"/>
        <dbReference type="ChEBI" id="CHEBI:17836"/>
        <dbReference type="ChEBI" id="CHEBI:17839"/>
        <dbReference type="ChEBI" id="CHEBI:33019"/>
        <dbReference type="ChEBI" id="CHEBI:72950"/>
        <dbReference type="EC" id="2.5.1.15"/>
    </reaction>
</comment>
<evidence type="ECO:0000256" key="6">
    <source>
        <dbReference type="ARBA" id="ARBA00022723"/>
    </source>
</evidence>
<dbReference type="RefSeq" id="WP_006985594.1">
    <property type="nucleotide sequence ID" value="NZ_JH417927.1"/>
</dbReference>
<evidence type="ECO:0000256" key="4">
    <source>
        <dbReference type="ARBA" id="ARBA00012458"/>
    </source>
</evidence>
<dbReference type="SUPFAM" id="SSF51717">
    <property type="entry name" value="Dihydropteroate synthetase-like"/>
    <property type="match status" value="1"/>
</dbReference>
<comment type="function">
    <text evidence="9">Catalyzes the condensation of para-aminobenzoate (pABA) with 6-hydroxymethyl-7,8-dihydropterin diphosphate (DHPt-PP) to form 7,8-dihydropteroate (H2Pte), the immediate precursor of folate derivatives.</text>
</comment>
<dbReference type="GO" id="GO:0004156">
    <property type="term" value="F:dihydropteroate synthase activity"/>
    <property type="evidence" value="ECO:0007669"/>
    <property type="project" value="UniProtKB-EC"/>
</dbReference>
<protein>
    <recommendedName>
        <fullName evidence="4 9">Dihydropteroate synthase</fullName>
        <shortName evidence="9">DHPS</shortName>
        <ecNumber evidence="4 9">2.5.1.15</ecNumber>
    </recommendedName>
    <alternativeName>
        <fullName evidence="9">Dihydropteroate pyrophosphorylase</fullName>
    </alternativeName>
</protein>
<evidence type="ECO:0000256" key="7">
    <source>
        <dbReference type="ARBA" id="ARBA00022842"/>
    </source>
</evidence>
<dbReference type="EMBL" id="AGCM01000088">
    <property type="protein sequence ID" value="EHM53779.1"/>
    <property type="molecule type" value="Genomic_DNA"/>
</dbReference>
<dbReference type="InterPro" id="IPR045031">
    <property type="entry name" value="DHP_synth-like"/>
</dbReference>
<dbReference type="Proteomes" id="UP000004750">
    <property type="component" value="Unassembled WGS sequence"/>
</dbReference>
<dbReference type="NCBIfam" id="TIGR01496">
    <property type="entry name" value="DHPS"/>
    <property type="match status" value="1"/>
</dbReference>
<evidence type="ECO:0000256" key="1">
    <source>
        <dbReference type="ARBA" id="ARBA00000012"/>
    </source>
</evidence>
<gene>
    <name evidence="11" type="ORF">HMPREF9080_01589</name>
</gene>
<dbReference type="PROSITE" id="PS50972">
    <property type="entry name" value="PTERIN_BINDING"/>
    <property type="match status" value="1"/>
</dbReference>
<dbReference type="InterPro" id="IPR011005">
    <property type="entry name" value="Dihydropteroate_synth-like_sf"/>
</dbReference>
<sequence>MRCGRYTLDLSRTNLMGVLNCTPDSFSDGGRYLDPATALARARQMRAEGADIIDIGAESTRPGAQEVPAEEEIARLTPIVRTLVADGQCPISIDTKKTAVMAAMLELGVDLINDVHGLEDDGAPALLTRYPHIAICLMHMRGMPDTMQQHTDYTDVVSEVDAYLQTRVNACLEAGISADRLILDPGFGFGKTPAQNMALIRDCRRFSHERYPILIGVSRKSTIGHYLDNAPVDARLYGSISLATLAAWQGAAIIRAHDIAATRDALRIANALRPTTQP</sequence>
<proteinExistence type="inferred from homology"/>
<dbReference type="HOGENOM" id="CLU_008023_0_2_6"/>
<dbReference type="InterPro" id="IPR006390">
    <property type="entry name" value="DHP_synth_dom"/>
</dbReference>
<dbReference type="PATRIC" id="fig|797473.3.peg.1280"/>
<evidence type="ECO:0000313" key="12">
    <source>
        <dbReference type="Proteomes" id="UP000004750"/>
    </source>
</evidence>
<evidence type="ECO:0000259" key="10">
    <source>
        <dbReference type="PROSITE" id="PS50972"/>
    </source>
</evidence>
<keyword evidence="7 9" id="KW-0460">Magnesium</keyword>
<evidence type="ECO:0000313" key="11">
    <source>
        <dbReference type="EMBL" id="EHM53779.1"/>
    </source>
</evidence>
<organism evidence="11 12">
    <name type="scientific">Cardiobacterium valvarum F0432</name>
    <dbReference type="NCBI Taxonomy" id="797473"/>
    <lineage>
        <taxon>Bacteria</taxon>
        <taxon>Pseudomonadati</taxon>
        <taxon>Pseudomonadota</taxon>
        <taxon>Gammaproteobacteria</taxon>
        <taxon>Cardiobacteriales</taxon>
        <taxon>Cardiobacteriaceae</taxon>
        <taxon>Cardiobacterium</taxon>
    </lineage>
</organism>
<reference evidence="11 12" key="1">
    <citation type="submission" date="2011-08" db="EMBL/GenBank/DDBJ databases">
        <authorList>
            <person name="Weinstock G."/>
            <person name="Sodergren E."/>
            <person name="Clifton S."/>
            <person name="Fulton L."/>
            <person name="Fulton B."/>
            <person name="Courtney L."/>
            <person name="Fronick C."/>
            <person name="Harrison M."/>
            <person name="Strong C."/>
            <person name="Farmer C."/>
            <person name="Delahaunty K."/>
            <person name="Markovic C."/>
            <person name="Hall O."/>
            <person name="Minx P."/>
            <person name="Tomlinson C."/>
            <person name="Mitreva M."/>
            <person name="Hou S."/>
            <person name="Chen J."/>
            <person name="Wollam A."/>
            <person name="Pepin K.H."/>
            <person name="Johnson M."/>
            <person name="Bhonagiri V."/>
            <person name="Zhang X."/>
            <person name="Suruliraj S."/>
            <person name="Warren W."/>
            <person name="Chinwalla A."/>
            <person name="Mardis E.R."/>
            <person name="Wilson R.K."/>
        </authorList>
    </citation>
    <scope>NUCLEOTIDE SEQUENCE [LARGE SCALE GENOMIC DNA]</scope>
    <source>
        <strain evidence="11 12">F0432</strain>
    </source>
</reference>
<dbReference type="PROSITE" id="PS00792">
    <property type="entry name" value="DHPS_1"/>
    <property type="match status" value="1"/>
</dbReference>
<evidence type="ECO:0000256" key="8">
    <source>
        <dbReference type="ARBA" id="ARBA00022909"/>
    </source>
</evidence>
<dbReference type="Gene3D" id="3.20.20.20">
    <property type="entry name" value="Dihydropteroate synthase-like"/>
    <property type="match status" value="1"/>
</dbReference>
<comment type="similarity">
    <text evidence="9">Belongs to the DHPS family.</text>
</comment>
<dbReference type="EC" id="2.5.1.15" evidence="4 9"/>
<feature type="domain" description="Pterin-binding" evidence="10">
    <location>
        <begin position="13"/>
        <end position="267"/>
    </location>
</feature>
<dbReference type="GO" id="GO:0005829">
    <property type="term" value="C:cytosol"/>
    <property type="evidence" value="ECO:0007669"/>
    <property type="project" value="TreeGrafter"/>
</dbReference>
<comment type="pathway">
    <text evidence="3 9">Cofactor biosynthesis; tetrahydrofolate biosynthesis; 7,8-dihydrofolate from 2-amino-4-hydroxy-6-hydroxymethyl-7,8-dihydropteridine diphosphate and 4-aminobenzoate: step 1/2.</text>
</comment>
<keyword evidence="5 9" id="KW-0808">Transferase</keyword>
<dbReference type="CDD" id="cd00739">
    <property type="entry name" value="DHPS"/>
    <property type="match status" value="1"/>
</dbReference>
<dbReference type="GO" id="GO:0046654">
    <property type="term" value="P:tetrahydrofolate biosynthetic process"/>
    <property type="evidence" value="ECO:0007669"/>
    <property type="project" value="UniProtKB-UniPathway"/>
</dbReference>